<sequence length="263" mass="29145">MDSERLGYAERLRNFEHWFQTPLGRALIADQRRCVDSVLADIAPGARLLQMGLSHRLPLTSGLDFTHKVVTTPEWSRHMPDGVAVCDNDELPFSSESMDLVILHHGADFSAYPHQVVREACRVLKGGGQLLHMGFNPVSLWGLRKLLSRSHNGPWGGRFILRSRMEDWLRLLDLGIDRSGSYFLHLPLKNLSPSGGFPFLDRIADQGILPVGAYYCILATKRVGAPVQTRRSWRQGNVIALPGTTAIGASRGCIRDNGGVNGK</sequence>
<dbReference type="EMBL" id="FOUE01000004">
    <property type="protein sequence ID" value="SFM55961.1"/>
    <property type="molecule type" value="Genomic_DNA"/>
</dbReference>
<dbReference type="RefSeq" id="WP_092023974.1">
    <property type="nucleotide sequence ID" value="NZ_FOUE01000004.1"/>
</dbReference>
<protein>
    <submittedName>
        <fullName evidence="2">Methyltransferase domain-containing protein</fullName>
    </submittedName>
</protein>
<reference evidence="3" key="1">
    <citation type="submission" date="2016-10" db="EMBL/GenBank/DDBJ databases">
        <authorList>
            <person name="Varghese N."/>
            <person name="Submissions S."/>
        </authorList>
    </citation>
    <scope>NUCLEOTIDE SEQUENCE [LARGE SCALE GENOMIC DNA]</scope>
    <source>
        <strain evidence="3">CGMCC 1.7061</strain>
    </source>
</reference>
<evidence type="ECO:0000259" key="1">
    <source>
        <dbReference type="Pfam" id="PF08241"/>
    </source>
</evidence>
<name>A0A1I4RUU6_9GAMM</name>
<dbReference type="InterPro" id="IPR013216">
    <property type="entry name" value="Methyltransf_11"/>
</dbReference>
<keyword evidence="2" id="KW-0808">Transferase</keyword>
<dbReference type="OrthoDB" id="6191410at2"/>
<dbReference type="InterPro" id="IPR029063">
    <property type="entry name" value="SAM-dependent_MTases_sf"/>
</dbReference>
<dbReference type="GO" id="GO:0008757">
    <property type="term" value="F:S-adenosylmethionine-dependent methyltransferase activity"/>
    <property type="evidence" value="ECO:0007669"/>
    <property type="project" value="InterPro"/>
</dbReference>
<dbReference type="AlphaFoldDB" id="A0A1I4RUU6"/>
<proteinExistence type="predicted"/>
<dbReference type="Proteomes" id="UP000198519">
    <property type="component" value="Unassembled WGS sequence"/>
</dbReference>
<evidence type="ECO:0000313" key="2">
    <source>
        <dbReference type="EMBL" id="SFM55961.1"/>
    </source>
</evidence>
<keyword evidence="3" id="KW-1185">Reference proteome</keyword>
<dbReference type="SUPFAM" id="SSF53335">
    <property type="entry name" value="S-adenosyl-L-methionine-dependent methyltransferases"/>
    <property type="match status" value="1"/>
</dbReference>
<dbReference type="Pfam" id="PF08241">
    <property type="entry name" value="Methyltransf_11"/>
    <property type="match status" value="1"/>
</dbReference>
<dbReference type="STRING" id="488535.SAMN04487963_2961"/>
<evidence type="ECO:0000313" key="3">
    <source>
        <dbReference type="Proteomes" id="UP000198519"/>
    </source>
</evidence>
<keyword evidence="2" id="KW-0489">Methyltransferase</keyword>
<organism evidence="2 3">
    <name type="scientific">Marinobacter zhejiangensis</name>
    <dbReference type="NCBI Taxonomy" id="488535"/>
    <lineage>
        <taxon>Bacteria</taxon>
        <taxon>Pseudomonadati</taxon>
        <taxon>Pseudomonadota</taxon>
        <taxon>Gammaproteobacteria</taxon>
        <taxon>Pseudomonadales</taxon>
        <taxon>Marinobacteraceae</taxon>
        <taxon>Marinobacter</taxon>
    </lineage>
</organism>
<dbReference type="Gene3D" id="3.40.50.150">
    <property type="entry name" value="Vaccinia Virus protein VP39"/>
    <property type="match status" value="1"/>
</dbReference>
<accession>A0A1I4RUU6</accession>
<gene>
    <name evidence="2" type="ORF">SAMN04487963_2961</name>
</gene>
<dbReference type="GO" id="GO:0032259">
    <property type="term" value="P:methylation"/>
    <property type="evidence" value="ECO:0007669"/>
    <property type="project" value="UniProtKB-KW"/>
</dbReference>
<feature type="domain" description="Methyltransferase type 11" evidence="1">
    <location>
        <begin position="59"/>
        <end position="131"/>
    </location>
</feature>